<feature type="transmembrane region" description="Helical" evidence="1">
    <location>
        <begin position="112"/>
        <end position="134"/>
    </location>
</feature>
<gene>
    <name evidence="2" type="ORF">NCTC11087_00096</name>
</gene>
<feature type="transmembrane region" description="Helical" evidence="1">
    <location>
        <begin position="83"/>
        <end position="106"/>
    </location>
</feature>
<accession>A0A380LKA2</accession>
<keyword evidence="1" id="KW-0472">Membrane</keyword>
<feature type="transmembrane region" description="Helical" evidence="1">
    <location>
        <begin position="173"/>
        <end position="194"/>
    </location>
</feature>
<organism evidence="2 3">
    <name type="scientific">Faecalicoccus pleomorphus</name>
    <dbReference type="NCBI Taxonomy" id="1323"/>
    <lineage>
        <taxon>Bacteria</taxon>
        <taxon>Bacillati</taxon>
        <taxon>Bacillota</taxon>
        <taxon>Erysipelotrichia</taxon>
        <taxon>Erysipelotrichales</taxon>
        <taxon>Erysipelotrichaceae</taxon>
        <taxon>Faecalicoccus</taxon>
    </lineage>
</organism>
<feature type="transmembrane region" description="Helical" evidence="1">
    <location>
        <begin position="146"/>
        <end position="167"/>
    </location>
</feature>
<evidence type="ECO:0000313" key="2">
    <source>
        <dbReference type="EMBL" id="SUO03242.1"/>
    </source>
</evidence>
<keyword evidence="1" id="KW-1133">Transmembrane helix</keyword>
<dbReference type="EMBL" id="UHFX01000003">
    <property type="protein sequence ID" value="SUO03242.1"/>
    <property type="molecule type" value="Genomic_DNA"/>
</dbReference>
<dbReference type="Proteomes" id="UP000255523">
    <property type="component" value="Unassembled WGS sequence"/>
</dbReference>
<feature type="transmembrane region" description="Helical" evidence="1">
    <location>
        <begin position="32"/>
        <end position="51"/>
    </location>
</feature>
<protein>
    <recommendedName>
        <fullName evidence="4">Histidine kinase</fullName>
    </recommendedName>
</protein>
<feature type="transmembrane region" description="Helical" evidence="1">
    <location>
        <begin position="57"/>
        <end position="76"/>
    </location>
</feature>
<evidence type="ECO:0000256" key="1">
    <source>
        <dbReference type="SAM" id="Phobius"/>
    </source>
</evidence>
<sequence length="396" mass="46246">MISFFFTCWGYIAALTLILNNRCKLRIDYGKSLGCSLITAIIIAFLIYYYPSIYTKFVMIFLEFLLFKTILPLTTFHTLCTTLFLEINILTSECLVGTIFTVFIPNHEINNWFILFLCFLFSAFFDLLFSSIFHQILNKKIPSYSWVLLILPFITLFFALNITEYFFNANSPFMISAVLFGLVISNFVMLFLYIKSIQSMKLQNEVTLFTQKEKLFQEKIKMLDQNYHLNFNFLHELLHQCNLLNVYEKINDKENLHKMIQTISSSTSKAFNMIYTNAPALNAVINHFLDDIRKDQIDIETSVFCDLSSIAYTDQVLLFYSLLDFSIHSIKQNQKPKKVIHISCKEIHSKSAVKIEFIPPKDPIGSYQLPNKIQEKYDPYTKIDIKENSYTILTVI</sequence>
<dbReference type="AlphaFoldDB" id="A0A380LKA2"/>
<evidence type="ECO:0000313" key="3">
    <source>
        <dbReference type="Proteomes" id="UP000255523"/>
    </source>
</evidence>
<keyword evidence="1" id="KW-0812">Transmembrane</keyword>
<name>A0A380LKA2_9FIRM</name>
<proteinExistence type="predicted"/>
<keyword evidence="3" id="KW-1185">Reference proteome</keyword>
<reference evidence="2 3" key="1">
    <citation type="submission" date="2018-06" db="EMBL/GenBank/DDBJ databases">
        <authorList>
            <consortium name="Pathogen Informatics"/>
            <person name="Doyle S."/>
        </authorList>
    </citation>
    <scope>NUCLEOTIDE SEQUENCE [LARGE SCALE GENOMIC DNA]</scope>
    <source>
        <strain evidence="2 3">NCTC11087</strain>
    </source>
</reference>
<evidence type="ECO:0008006" key="4">
    <source>
        <dbReference type="Google" id="ProtNLM"/>
    </source>
</evidence>